<dbReference type="InterPro" id="IPR005556">
    <property type="entry name" value="SUN"/>
</dbReference>
<feature type="signal peptide" evidence="3">
    <location>
        <begin position="1"/>
        <end position="15"/>
    </location>
</feature>
<feature type="chain" id="PRO_5013288812" evidence="3">
    <location>
        <begin position="16"/>
        <end position="411"/>
    </location>
</feature>
<comment type="similarity">
    <text evidence="1">Belongs to the SUN family.</text>
</comment>
<gene>
    <name evidence="4" type="ORF">GNLVRS02_ARAD1B17314g</name>
</gene>
<evidence type="ECO:0000313" key="4">
    <source>
        <dbReference type="EMBL" id="CDP36624.1"/>
    </source>
</evidence>
<reference evidence="4" key="2">
    <citation type="submission" date="2014-06" db="EMBL/GenBank/DDBJ databases">
        <title>The complete genome of Blastobotrys (Arxula) adeninivorans LS3 - a yeast of biotechnological interest.</title>
        <authorList>
            <person name="Kunze G."/>
            <person name="Gaillardin C."/>
            <person name="Czernicka M."/>
            <person name="Durrens P."/>
            <person name="Martin T."/>
            <person name="Boer E."/>
            <person name="Gabaldon T."/>
            <person name="Cruz J."/>
            <person name="Talla E."/>
            <person name="Marck C."/>
            <person name="Goffeau A."/>
            <person name="Barbe V."/>
            <person name="Baret P."/>
            <person name="Baronian K."/>
            <person name="Beier S."/>
            <person name="Bleykasten C."/>
            <person name="Bode R."/>
            <person name="Casaregola S."/>
            <person name="Despons L."/>
            <person name="Fairhead C."/>
            <person name="Giersberg M."/>
            <person name="Gierski P."/>
            <person name="Hahnel U."/>
            <person name="Hartmann A."/>
            <person name="Jankowska D."/>
            <person name="Jubin C."/>
            <person name="Jung P."/>
            <person name="Lafontaine I."/>
            <person name="Leh-Louis V."/>
            <person name="Lemaire M."/>
            <person name="Marcet-Houben M."/>
            <person name="Mascher M."/>
            <person name="Morel G."/>
            <person name="Richard G.-F."/>
            <person name="Riechen J."/>
            <person name="Sacerdot C."/>
            <person name="Sarkar A."/>
            <person name="Savel G."/>
            <person name="Schacherer J."/>
            <person name="Sherman D."/>
            <person name="Straub M.-L."/>
            <person name="Stein N."/>
            <person name="Thierry A."/>
            <person name="Trautwein-Schult A."/>
            <person name="Westhof E."/>
            <person name="Worch S."/>
            <person name="Dujon B."/>
            <person name="Souciet J.-L."/>
            <person name="Wincker P."/>
            <person name="Scholz U."/>
            <person name="Neuveglise N."/>
        </authorList>
    </citation>
    <scope>NUCLEOTIDE SEQUENCE</scope>
    <source>
        <strain evidence="4">LS3</strain>
    </source>
</reference>
<dbReference type="Pfam" id="PF03856">
    <property type="entry name" value="SUN"/>
    <property type="match status" value="1"/>
</dbReference>
<organism evidence="4">
    <name type="scientific">Blastobotrys adeninivorans</name>
    <name type="common">Yeast</name>
    <name type="synonym">Arxula adeninivorans</name>
    <dbReference type="NCBI Taxonomy" id="409370"/>
    <lineage>
        <taxon>Eukaryota</taxon>
        <taxon>Fungi</taxon>
        <taxon>Dikarya</taxon>
        <taxon>Ascomycota</taxon>
        <taxon>Saccharomycotina</taxon>
        <taxon>Dipodascomycetes</taxon>
        <taxon>Dipodascales</taxon>
        <taxon>Trichomonascaceae</taxon>
        <taxon>Blastobotrys</taxon>
    </lineage>
</organism>
<protein>
    <submittedName>
        <fullName evidence="4">ARAD1B17314p</fullName>
    </submittedName>
</protein>
<dbReference type="PANTHER" id="PTHR31654:SF0">
    <property type="entry name" value="SECRETED BETA-GLUCOSIDASE ADG3-RELATED"/>
    <property type="match status" value="1"/>
</dbReference>
<keyword evidence="2" id="KW-1133">Transmembrane helix</keyword>
<accession>A0A060T760</accession>
<sequence>MLSILIASLATLSQAAHHSHAESGHIANIVARDNTCKFPDNEDLVKVTPDDDNAGWAMSPDQSCKPGSWCPYACPSGMLAAQWDPSVKTYSYPGSQNGGLYCNSNGDLEKPFDDKPYCVNGTGMVSVDNKAKDNVAFCQTVLPGNEAMLIPTNIDGGKSEVIAVPDQDYWASTAAHYYINPPGVSTKDACVWGSSDQAVGNWAPYVAGANTDSDGKTYVKIGWNPVYLENDCPFKDTKPNFGIRVVCDDGDCNGTPCEIDPSKMDVNQVKSADSADGAGDGAFCVVTANKGKKARIEVFGVDSGKDLNPASSKKARRDIAGEVNLANVDANATVSSVVSWKTVTVSTTATASAPCTTLAVAQASGAANGTANGTSNATVSTGLPQVAANGAMATTGSLVAVIAAAALALVM</sequence>
<evidence type="ECO:0000256" key="3">
    <source>
        <dbReference type="SAM" id="SignalP"/>
    </source>
</evidence>
<proteinExistence type="inferred from homology"/>
<evidence type="ECO:0000256" key="1">
    <source>
        <dbReference type="ARBA" id="ARBA00010579"/>
    </source>
</evidence>
<keyword evidence="2" id="KW-0812">Transmembrane</keyword>
<dbReference type="InterPro" id="IPR053088">
    <property type="entry name" value="Beta-glucosidase/SUN-like"/>
</dbReference>
<name>A0A060T760_BLAAD</name>
<keyword evidence="2" id="KW-0472">Membrane</keyword>
<dbReference type="PANTHER" id="PTHR31654">
    <property type="entry name" value="SECRETED BETA-GLUCOSIDASE ADG3-RELATED"/>
    <property type="match status" value="1"/>
</dbReference>
<keyword evidence="3" id="KW-0732">Signal</keyword>
<reference evidence="4" key="1">
    <citation type="submission" date="2014-02" db="EMBL/GenBank/DDBJ databases">
        <authorList>
            <person name="Genoscope - CEA"/>
        </authorList>
    </citation>
    <scope>NUCLEOTIDE SEQUENCE</scope>
    <source>
        <strain evidence="4">LS3</strain>
    </source>
</reference>
<feature type="transmembrane region" description="Helical" evidence="2">
    <location>
        <begin position="390"/>
        <end position="410"/>
    </location>
</feature>
<dbReference type="EMBL" id="HG937692">
    <property type="protein sequence ID" value="CDP36624.1"/>
    <property type="molecule type" value="Genomic_DNA"/>
</dbReference>
<evidence type="ECO:0000256" key="2">
    <source>
        <dbReference type="SAM" id="Phobius"/>
    </source>
</evidence>
<dbReference type="PhylomeDB" id="A0A060T760"/>
<dbReference type="AlphaFoldDB" id="A0A060T760"/>